<proteinExistence type="predicted"/>
<gene>
    <name evidence="1" type="ORF">LCGC14_1159650</name>
</gene>
<reference evidence="1" key="1">
    <citation type="journal article" date="2015" name="Nature">
        <title>Complex archaea that bridge the gap between prokaryotes and eukaryotes.</title>
        <authorList>
            <person name="Spang A."/>
            <person name="Saw J.H."/>
            <person name="Jorgensen S.L."/>
            <person name="Zaremba-Niedzwiedzka K."/>
            <person name="Martijn J."/>
            <person name="Lind A.E."/>
            <person name="van Eijk R."/>
            <person name="Schleper C."/>
            <person name="Guy L."/>
            <person name="Ettema T.J."/>
        </authorList>
    </citation>
    <scope>NUCLEOTIDE SEQUENCE</scope>
</reference>
<protein>
    <submittedName>
        <fullName evidence="1">Uncharacterized protein</fullName>
    </submittedName>
</protein>
<dbReference type="SUPFAM" id="SSF144020">
    <property type="entry name" value="FdhE-like"/>
    <property type="match status" value="1"/>
</dbReference>
<dbReference type="InterPro" id="IPR024064">
    <property type="entry name" value="FdhE-like_sf"/>
</dbReference>
<sequence length="82" mass="9280">MIHLSVREARINEEFSGRIRMSYRLDEELPHSQLFDAYQLLAHHKCPICGASPRTGVCFTDDDNGDVVAYAACTNCNHAERL</sequence>
<evidence type="ECO:0000313" key="1">
    <source>
        <dbReference type="EMBL" id="KKM98262.1"/>
    </source>
</evidence>
<comment type="caution">
    <text evidence="1">The sequence shown here is derived from an EMBL/GenBank/DDBJ whole genome shotgun (WGS) entry which is preliminary data.</text>
</comment>
<organism evidence="1">
    <name type="scientific">marine sediment metagenome</name>
    <dbReference type="NCBI Taxonomy" id="412755"/>
    <lineage>
        <taxon>unclassified sequences</taxon>
        <taxon>metagenomes</taxon>
        <taxon>ecological metagenomes</taxon>
    </lineage>
</organism>
<name>A0A0F9PYP7_9ZZZZ</name>
<dbReference type="EMBL" id="LAZR01005643">
    <property type="protein sequence ID" value="KKM98262.1"/>
    <property type="molecule type" value="Genomic_DNA"/>
</dbReference>
<dbReference type="AlphaFoldDB" id="A0A0F9PYP7"/>
<accession>A0A0F9PYP7</accession>